<keyword evidence="5" id="KW-0456">Lyase</keyword>
<keyword evidence="9" id="KW-1185">Reference proteome</keyword>
<dbReference type="GO" id="GO:0016831">
    <property type="term" value="F:carboxy-lyase activity"/>
    <property type="evidence" value="ECO:0007669"/>
    <property type="project" value="InterPro"/>
</dbReference>
<dbReference type="PANTHER" id="PTHR10977">
    <property type="entry name" value="DIPHOSPHOMEVALONATE DECARBOXYLASE"/>
    <property type="match status" value="1"/>
</dbReference>
<evidence type="ECO:0000313" key="9">
    <source>
        <dbReference type="Proteomes" id="UP000468650"/>
    </source>
</evidence>
<dbReference type="InterPro" id="IPR036554">
    <property type="entry name" value="GHMP_kinase_C_sf"/>
</dbReference>
<dbReference type="Pfam" id="PF18376">
    <property type="entry name" value="MDD_C"/>
    <property type="match status" value="1"/>
</dbReference>
<evidence type="ECO:0000313" key="8">
    <source>
        <dbReference type="EMBL" id="KAB2813781.1"/>
    </source>
</evidence>
<dbReference type="Gene3D" id="3.30.230.10">
    <property type="match status" value="1"/>
</dbReference>
<evidence type="ECO:0000256" key="2">
    <source>
        <dbReference type="ARBA" id="ARBA00022741"/>
    </source>
</evidence>
<organism evidence="8 9">
    <name type="scientific">Phaeocystidibacter luteus</name>
    <dbReference type="NCBI Taxonomy" id="911197"/>
    <lineage>
        <taxon>Bacteria</taxon>
        <taxon>Pseudomonadati</taxon>
        <taxon>Bacteroidota</taxon>
        <taxon>Flavobacteriia</taxon>
        <taxon>Flavobacteriales</taxon>
        <taxon>Phaeocystidibacteraceae</taxon>
        <taxon>Phaeocystidibacter</taxon>
    </lineage>
</organism>
<dbReference type="InterPro" id="IPR053859">
    <property type="entry name" value="MVD-like_N"/>
</dbReference>
<dbReference type="InterPro" id="IPR020568">
    <property type="entry name" value="Ribosomal_Su5_D2-typ_SF"/>
</dbReference>
<sequence length="348" mass="38694">MSLKNKVSWQSPSNIALVKYWGKKAGQIPANASISFTLDNCHTRTTVEWEPIEADGAPFHFEIFVDDEPSPEFRPKIETFFQRTADLLPFLPSTKMIIRTSNSFPHSSGIASSASGLSALALCMGDIALQHGALDENNFNRFCSILSRLGSGSASRSVYGGLVVWGQHAEVPGSSDSFAVEYPHHVEHVFTTYRDTVLLVEVGQKSVSSTKGHGLMVGHEYAEARFEQAKANMSEIQKHLQTGDLNGFGELVEAEALSLHAMMMTSRPGYMLFRPNTIAILEKIRNYRETEKVPVHFTLDAGANVHLLYPAHVEQKVHTFVEQELKQFCKDGRYIHDRVGSGPKRLDE</sequence>
<dbReference type="InterPro" id="IPR041431">
    <property type="entry name" value="Mvd1_C"/>
</dbReference>
<dbReference type="PANTHER" id="PTHR10977:SF3">
    <property type="entry name" value="DIPHOSPHOMEVALONATE DECARBOXYLASE"/>
    <property type="match status" value="1"/>
</dbReference>
<dbReference type="SUPFAM" id="SSF54211">
    <property type="entry name" value="Ribosomal protein S5 domain 2-like"/>
    <property type="match status" value="1"/>
</dbReference>
<feature type="domain" description="Diphosphomevalonate decarboxylase-like N-terminal" evidence="7">
    <location>
        <begin position="12"/>
        <end position="179"/>
    </location>
</feature>
<dbReference type="Gene3D" id="3.30.70.890">
    <property type="entry name" value="GHMP kinase, C-terminal domain"/>
    <property type="match status" value="1"/>
</dbReference>
<keyword evidence="2" id="KW-0547">Nucleotide-binding</keyword>
<comment type="caution">
    <text evidence="8">The sequence shown here is derived from an EMBL/GenBank/DDBJ whole genome shotgun (WGS) entry which is preliminary data.</text>
</comment>
<dbReference type="Pfam" id="PF22700">
    <property type="entry name" value="MVD-like_N"/>
    <property type="match status" value="1"/>
</dbReference>
<accession>A0A6N6RJI9</accession>
<dbReference type="Proteomes" id="UP000468650">
    <property type="component" value="Unassembled WGS sequence"/>
</dbReference>
<reference evidence="8 9" key="1">
    <citation type="submission" date="2019-09" db="EMBL/GenBank/DDBJ databases">
        <title>Genomes of family Cryomorphaceae.</title>
        <authorList>
            <person name="Bowman J.P."/>
        </authorList>
    </citation>
    <scope>NUCLEOTIDE SEQUENCE [LARGE SCALE GENOMIC DNA]</scope>
    <source>
        <strain evidence="8 9">LMG 25704</strain>
    </source>
</reference>
<evidence type="ECO:0000256" key="1">
    <source>
        <dbReference type="ARBA" id="ARBA00022516"/>
    </source>
</evidence>
<keyword evidence="4" id="KW-0443">Lipid metabolism</keyword>
<keyword evidence="3" id="KW-0067">ATP-binding</keyword>
<dbReference type="GO" id="GO:0005524">
    <property type="term" value="F:ATP binding"/>
    <property type="evidence" value="ECO:0007669"/>
    <property type="project" value="UniProtKB-KW"/>
</dbReference>
<dbReference type="GO" id="GO:0008299">
    <property type="term" value="P:isoprenoid biosynthetic process"/>
    <property type="evidence" value="ECO:0007669"/>
    <property type="project" value="InterPro"/>
</dbReference>
<protein>
    <submittedName>
        <fullName evidence="8">Diphosphomevalonate decarboxylase</fullName>
    </submittedName>
</protein>
<evidence type="ECO:0000259" key="7">
    <source>
        <dbReference type="Pfam" id="PF22700"/>
    </source>
</evidence>
<evidence type="ECO:0000259" key="6">
    <source>
        <dbReference type="Pfam" id="PF18376"/>
    </source>
</evidence>
<dbReference type="AlphaFoldDB" id="A0A6N6RJI9"/>
<dbReference type="SUPFAM" id="SSF55060">
    <property type="entry name" value="GHMP Kinase, C-terminal domain"/>
    <property type="match status" value="1"/>
</dbReference>
<feature type="domain" description="Mvd1 C-terminal" evidence="6">
    <location>
        <begin position="197"/>
        <end position="326"/>
    </location>
</feature>
<dbReference type="EMBL" id="WBVO01000003">
    <property type="protein sequence ID" value="KAB2813781.1"/>
    <property type="molecule type" value="Genomic_DNA"/>
</dbReference>
<dbReference type="RefSeq" id="WP_151666983.1">
    <property type="nucleotide sequence ID" value="NZ_WBVO01000003.1"/>
</dbReference>
<dbReference type="PIRSF" id="PIRSF015950">
    <property type="entry name" value="Mev_P_decrbx"/>
    <property type="match status" value="1"/>
</dbReference>
<evidence type="ECO:0000256" key="5">
    <source>
        <dbReference type="ARBA" id="ARBA00023239"/>
    </source>
</evidence>
<name>A0A6N6RJI9_9FLAO</name>
<gene>
    <name evidence="8" type="ORF">F8C67_06375</name>
</gene>
<evidence type="ECO:0000256" key="3">
    <source>
        <dbReference type="ARBA" id="ARBA00022840"/>
    </source>
</evidence>
<dbReference type="OrthoDB" id="5498344at2"/>
<dbReference type="InterPro" id="IPR014721">
    <property type="entry name" value="Ribsml_uS5_D2-typ_fold_subgr"/>
</dbReference>
<dbReference type="InterPro" id="IPR005935">
    <property type="entry name" value="Mev_decarb"/>
</dbReference>
<keyword evidence="1" id="KW-0444">Lipid biosynthesis</keyword>
<proteinExistence type="predicted"/>
<evidence type="ECO:0000256" key="4">
    <source>
        <dbReference type="ARBA" id="ARBA00023098"/>
    </source>
</evidence>